<dbReference type="AlphaFoldDB" id="A0A4Q9LXQ1"/>
<comment type="caution">
    <text evidence="2">The sequence shown here is derived from an EMBL/GenBank/DDBJ whole genome shotgun (WGS) entry which is preliminary data.</text>
</comment>
<name>A0A4Q9LXQ1_9MICR</name>
<dbReference type="STRING" id="1176355.A0A4Q9LXQ1"/>
<accession>A0A4Q9LXQ1</accession>
<reference evidence="2 3" key="1">
    <citation type="submission" date="2017-12" db="EMBL/GenBank/DDBJ databases">
        <authorList>
            <person name="Pombert J.-F."/>
            <person name="Haag K.L."/>
            <person name="Ebert D."/>
        </authorList>
    </citation>
    <scope>NUCLEOTIDE SEQUENCE [LARGE SCALE GENOMIC DNA]</scope>
    <source>
        <strain evidence="2">IL-G-3</strain>
    </source>
</reference>
<protein>
    <submittedName>
        <fullName evidence="2">Hydroxyacylglutathione hydrolase</fullName>
    </submittedName>
</protein>
<sequence length="253" mass="29284">MKFVAINIFSDNFSYLFYNDEEAFCVDPAEPLYIIDALSKSFDKIFYHKDEISSLPNISKPRKLVYSFTTHEHPDHAIGDDVIQNKIPSSIHKSLYKNTFKDNETVSMTEGTTITCLDTPGHTFYSACFYVQDISGLSYILTGDTIFFLGCGKIFTENPEKMVSSLDRIVETVKPDTLFLYGHNYNKTNVKFTEKVFKKVPENIQNKTFLTLKEEIEFNPFLNLSKCLPKGTKVDKMIYLRKMKDEFNREQNK</sequence>
<evidence type="ECO:0000313" key="2">
    <source>
        <dbReference type="EMBL" id="TBU12671.1"/>
    </source>
</evidence>
<dbReference type="Proteomes" id="UP000292282">
    <property type="component" value="Unassembled WGS sequence"/>
</dbReference>
<keyword evidence="2" id="KW-0378">Hydrolase</keyword>
<dbReference type="VEuPathDB" id="MicrosporidiaDB:CWI38_0675p0030"/>
<dbReference type="EMBL" id="PITK01000675">
    <property type="protein sequence ID" value="TBU12671.1"/>
    <property type="molecule type" value="Genomic_DNA"/>
</dbReference>
<organism evidence="2 3">
    <name type="scientific">Hamiltosporidium tvaerminnensis</name>
    <dbReference type="NCBI Taxonomy" id="1176355"/>
    <lineage>
        <taxon>Eukaryota</taxon>
        <taxon>Fungi</taxon>
        <taxon>Fungi incertae sedis</taxon>
        <taxon>Microsporidia</taxon>
        <taxon>Dubosqiidae</taxon>
        <taxon>Hamiltosporidium</taxon>
    </lineage>
</organism>
<dbReference type="OrthoDB" id="515692at2759"/>
<dbReference type="InterPro" id="IPR001279">
    <property type="entry name" value="Metallo-B-lactamas"/>
</dbReference>
<evidence type="ECO:0000313" key="3">
    <source>
        <dbReference type="Proteomes" id="UP000292282"/>
    </source>
</evidence>
<feature type="domain" description="Metallo-beta-lactamase" evidence="1">
    <location>
        <begin position="11"/>
        <end position="183"/>
    </location>
</feature>
<evidence type="ECO:0000259" key="1">
    <source>
        <dbReference type="SMART" id="SM00849"/>
    </source>
</evidence>
<dbReference type="InterPro" id="IPR036866">
    <property type="entry name" value="RibonucZ/Hydroxyglut_hydro"/>
</dbReference>
<keyword evidence="3" id="KW-1185">Reference proteome</keyword>
<dbReference type="PANTHER" id="PTHR11935:SF94">
    <property type="entry name" value="TENZING NORGAY, ISOFORM C"/>
    <property type="match status" value="1"/>
</dbReference>
<dbReference type="GO" id="GO:0004416">
    <property type="term" value="F:hydroxyacylglutathione hydrolase activity"/>
    <property type="evidence" value="ECO:0007669"/>
    <property type="project" value="TreeGrafter"/>
</dbReference>
<dbReference type="SUPFAM" id="SSF56281">
    <property type="entry name" value="Metallo-hydrolase/oxidoreductase"/>
    <property type="match status" value="1"/>
</dbReference>
<dbReference type="SMART" id="SM00849">
    <property type="entry name" value="Lactamase_B"/>
    <property type="match status" value="1"/>
</dbReference>
<gene>
    <name evidence="2" type="ORF">CWI38_0675p0030</name>
</gene>
<dbReference type="Gene3D" id="3.60.15.10">
    <property type="entry name" value="Ribonuclease Z/Hydroxyacylglutathione hydrolase-like"/>
    <property type="match status" value="1"/>
</dbReference>
<dbReference type="PANTHER" id="PTHR11935">
    <property type="entry name" value="BETA LACTAMASE DOMAIN"/>
    <property type="match status" value="1"/>
</dbReference>
<proteinExistence type="predicted"/>